<evidence type="ECO:0000256" key="1">
    <source>
        <dbReference type="SAM" id="MobiDB-lite"/>
    </source>
</evidence>
<reference evidence="2 3" key="1">
    <citation type="submission" date="2016-07" db="EMBL/GenBank/DDBJ databases">
        <title>Pervasive Adenine N6-methylation of Active Genes in Fungi.</title>
        <authorList>
            <consortium name="DOE Joint Genome Institute"/>
            <person name="Mondo S.J."/>
            <person name="Dannebaum R.O."/>
            <person name="Kuo R.C."/>
            <person name="Labutti K."/>
            <person name="Haridas S."/>
            <person name="Kuo A."/>
            <person name="Salamov A."/>
            <person name="Ahrendt S.R."/>
            <person name="Lipzen A."/>
            <person name="Sullivan W."/>
            <person name="Andreopoulos W.B."/>
            <person name="Clum A."/>
            <person name="Lindquist E."/>
            <person name="Daum C."/>
            <person name="Ramamoorthy G.K."/>
            <person name="Gryganskyi A."/>
            <person name="Culley D."/>
            <person name="Magnuson J.K."/>
            <person name="James T.Y."/>
            <person name="O'Malley M.A."/>
            <person name="Stajich J.E."/>
            <person name="Spatafora J.W."/>
            <person name="Visel A."/>
            <person name="Grigoriev I.V."/>
        </authorList>
    </citation>
    <scope>NUCLEOTIDE SEQUENCE [LARGE SCALE GENOMIC DNA]</scope>
    <source>
        <strain evidence="2 3">CBS 115471</strain>
    </source>
</reference>
<accession>A0A1Y1ZL36</accession>
<organism evidence="2 3">
    <name type="scientific">Clohesyomyces aquaticus</name>
    <dbReference type="NCBI Taxonomy" id="1231657"/>
    <lineage>
        <taxon>Eukaryota</taxon>
        <taxon>Fungi</taxon>
        <taxon>Dikarya</taxon>
        <taxon>Ascomycota</taxon>
        <taxon>Pezizomycotina</taxon>
        <taxon>Dothideomycetes</taxon>
        <taxon>Pleosporomycetidae</taxon>
        <taxon>Pleosporales</taxon>
        <taxon>Lindgomycetaceae</taxon>
        <taxon>Clohesyomyces</taxon>
    </lineage>
</organism>
<name>A0A1Y1ZL36_9PLEO</name>
<sequence length="229" mass="25274">MYRGQMGSDFTRERLLKATQANWGSDFLTTHIADLNRLRYKDCLPISRSSTHESIGVGETPLDAWPNNVLTRHLTLSALINTRDHATKVRDPLSEAVILRQRVTRESSFEVKEGDVEVVINLFPNRTHTSSTPSVDDSAPVHGLQSEATKPGDLSLKQDAVDPREFGQRSTSQIDNGSDAQLAEEDASADLYAPPESPPHNTTTPLRSETPVSWLSPDPSQLDPGFCLE</sequence>
<dbReference type="EMBL" id="MCFA01000066">
    <property type="protein sequence ID" value="ORY10971.1"/>
    <property type="molecule type" value="Genomic_DNA"/>
</dbReference>
<evidence type="ECO:0000313" key="3">
    <source>
        <dbReference type="Proteomes" id="UP000193144"/>
    </source>
</evidence>
<dbReference type="AlphaFoldDB" id="A0A1Y1ZL36"/>
<keyword evidence="3" id="KW-1185">Reference proteome</keyword>
<gene>
    <name evidence="2" type="ORF">BCR34DRAFT_601726</name>
</gene>
<evidence type="ECO:0000313" key="2">
    <source>
        <dbReference type="EMBL" id="ORY10971.1"/>
    </source>
</evidence>
<feature type="compositionally biased region" description="Polar residues" evidence="1">
    <location>
        <begin position="199"/>
        <end position="213"/>
    </location>
</feature>
<feature type="compositionally biased region" description="Polar residues" evidence="1">
    <location>
        <begin position="126"/>
        <end position="135"/>
    </location>
</feature>
<comment type="caution">
    <text evidence="2">The sequence shown here is derived from an EMBL/GenBank/DDBJ whole genome shotgun (WGS) entry which is preliminary data.</text>
</comment>
<protein>
    <submittedName>
        <fullName evidence="2">Uncharacterized protein</fullName>
    </submittedName>
</protein>
<dbReference type="Proteomes" id="UP000193144">
    <property type="component" value="Unassembled WGS sequence"/>
</dbReference>
<feature type="compositionally biased region" description="Polar residues" evidence="1">
    <location>
        <begin position="168"/>
        <end position="179"/>
    </location>
</feature>
<feature type="region of interest" description="Disordered" evidence="1">
    <location>
        <begin position="126"/>
        <end position="229"/>
    </location>
</feature>
<proteinExistence type="predicted"/>